<protein>
    <recommendedName>
        <fullName evidence="2">NADP-dependent oxidoreductase domain-containing protein</fullName>
    </recommendedName>
</protein>
<dbReference type="PANTHER" id="PTHR43364:SF4">
    <property type="entry name" value="NAD(P)-LINKED OXIDOREDUCTASE SUPERFAMILY PROTEIN"/>
    <property type="match status" value="1"/>
</dbReference>
<evidence type="ECO:0000313" key="3">
    <source>
        <dbReference type="EMBL" id="KTB32810.1"/>
    </source>
</evidence>
<dbReference type="InterPro" id="IPR023210">
    <property type="entry name" value="NADP_OxRdtase_dom"/>
</dbReference>
<organism evidence="3 4">
    <name type="scientific">Moniliophthora roreri</name>
    <name type="common">Frosty pod rot fungus</name>
    <name type="synonym">Monilia roreri</name>
    <dbReference type="NCBI Taxonomy" id="221103"/>
    <lineage>
        <taxon>Eukaryota</taxon>
        <taxon>Fungi</taxon>
        <taxon>Dikarya</taxon>
        <taxon>Basidiomycota</taxon>
        <taxon>Agaricomycotina</taxon>
        <taxon>Agaricomycetes</taxon>
        <taxon>Agaricomycetidae</taxon>
        <taxon>Agaricales</taxon>
        <taxon>Marasmiineae</taxon>
        <taxon>Marasmiaceae</taxon>
        <taxon>Moniliophthora</taxon>
    </lineage>
</organism>
<comment type="caution">
    <text evidence="3">The sequence shown here is derived from an EMBL/GenBank/DDBJ whole genome shotgun (WGS) entry which is preliminary data.</text>
</comment>
<reference evidence="3 4" key="1">
    <citation type="submission" date="2015-12" db="EMBL/GenBank/DDBJ databases">
        <title>Draft genome sequence of Moniliophthora roreri, the causal agent of frosty pod rot of cacao.</title>
        <authorList>
            <person name="Aime M.C."/>
            <person name="Diaz-Valderrama J.R."/>
            <person name="Kijpornyongpan T."/>
            <person name="Phillips-Mora W."/>
        </authorList>
    </citation>
    <scope>NUCLEOTIDE SEQUENCE [LARGE SCALE GENOMIC DNA]</scope>
    <source>
        <strain evidence="3 4">MCA 2952</strain>
    </source>
</reference>
<feature type="domain" description="NADP-dependent oxidoreductase" evidence="2">
    <location>
        <begin position="9"/>
        <end position="312"/>
    </location>
</feature>
<keyword evidence="1" id="KW-0560">Oxidoreductase</keyword>
<dbReference type="Pfam" id="PF00248">
    <property type="entry name" value="Aldo_ket_red"/>
    <property type="match status" value="1"/>
</dbReference>
<evidence type="ECO:0000313" key="4">
    <source>
        <dbReference type="Proteomes" id="UP000054988"/>
    </source>
</evidence>
<dbReference type="GO" id="GO:0016491">
    <property type="term" value="F:oxidoreductase activity"/>
    <property type="evidence" value="ECO:0007669"/>
    <property type="project" value="UniProtKB-KW"/>
</dbReference>
<dbReference type="Gene3D" id="3.20.20.100">
    <property type="entry name" value="NADP-dependent oxidoreductase domain"/>
    <property type="match status" value="1"/>
</dbReference>
<dbReference type="InterPro" id="IPR036812">
    <property type="entry name" value="NAD(P)_OxRdtase_dom_sf"/>
</dbReference>
<accession>A0A0W0F909</accession>
<dbReference type="EMBL" id="LATX01002203">
    <property type="protein sequence ID" value="KTB32810.1"/>
    <property type="molecule type" value="Genomic_DNA"/>
</dbReference>
<proteinExistence type="predicted"/>
<evidence type="ECO:0000256" key="1">
    <source>
        <dbReference type="ARBA" id="ARBA00023002"/>
    </source>
</evidence>
<dbReference type="InterPro" id="IPR050523">
    <property type="entry name" value="AKR_Detox_Biosynth"/>
</dbReference>
<dbReference type="CDD" id="cd19075">
    <property type="entry name" value="AKR_AKR7A1-5"/>
    <property type="match status" value="1"/>
</dbReference>
<gene>
    <name evidence="3" type="ORF">WG66_14613</name>
</gene>
<dbReference type="eggNOG" id="ENOG502QU2T">
    <property type="taxonomic scope" value="Eukaryota"/>
</dbReference>
<evidence type="ECO:0000259" key="2">
    <source>
        <dbReference type="Pfam" id="PF00248"/>
    </source>
</evidence>
<sequence length="326" mass="35839">MSKPTRIPLLFGTMTLGFPGKNGVRISDEAECQKVVDMFLDYGHKELDTARVYAEGTAEQMISRLDLKDAVIDTKVHPGSGGGHSPAALRAALGTSLQSLGHKKVRVLYLHMPDRAVSFEDTVEEVNKLHQEGLFEVFGLSNYASWEVAEIVGICRAKGWVPPKIYQVMYNAITRDMETELLPCCRKYGIRLVIYNPLAGGFFSGKVTSSSDAAAGEGRFNPNGDALSKMYRARYLKPGYFDALEMLKGVANAHGLRLTEIALRWIQHHSKLTPEDGVILGASNVEQLQFNCEDSAKGPLPDAVVHALDEANRLVVASGSAPRYWR</sequence>
<dbReference type="SUPFAM" id="SSF51430">
    <property type="entry name" value="NAD(P)-linked oxidoreductase"/>
    <property type="match status" value="1"/>
</dbReference>
<dbReference type="PANTHER" id="PTHR43364">
    <property type="entry name" value="NADH-SPECIFIC METHYLGLYOXAL REDUCTASE-RELATED"/>
    <property type="match status" value="1"/>
</dbReference>
<name>A0A0W0F909_MONRR</name>
<dbReference type="Proteomes" id="UP000054988">
    <property type="component" value="Unassembled WGS sequence"/>
</dbReference>
<dbReference type="AlphaFoldDB" id="A0A0W0F909"/>